<name>A0ABV4GL04_9BRAD</name>
<accession>A0ABV4GL04</accession>
<evidence type="ECO:0000313" key="1">
    <source>
        <dbReference type="EMBL" id="MEY9472146.1"/>
    </source>
</evidence>
<sequence>MKRSIIVAMNLAGSAGVVVAPLRIKIRVAFEIHEDRRRQPDRELDGPCRLEVVEA</sequence>
<comment type="caution">
    <text evidence="1">The sequence shown here is derived from an EMBL/GenBank/DDBJ whole genome shotgun (WGS) entry which is preliminary data.</text>
</comment>
<evidence type="ECO:0000313" key="2">
    <source>
        <dbReference type="Proteomes" id="UP001565474"/>
    </source>
</evidence>
<dbReference type="EMBL" id="JBGBZN010000002">
    <property type="protein sequence ID" value="MEY9472146.1"/>
    <property type="molecule type" value="Genomic_DNA"/>
</dbReference>
<organism evidence="1 2">
    <name type="scientific">Bradyrhizobium yuanmingense</name>
    <dbReference type="NCBI Taxonomy" id="108015"/>
    <lineage>
        <taxon>Bacteria</taxon>
        <taxon>Pseudomonadati</taxon>
        <taxon>Pseudomonadota</taxon>
        <taxon>Alphaproteobacteria</taxon>
        <taxon>Hyphomicrobiales</taxon>
        <taxon>Nitrobacteraceae</taxon>
        <taxon>Bradyrhizobium</taxon>
    </lineage>
</organism>
<proteinExistence type="predicted"/>
<protein>
    <submittedName>
        <fullName evidence="1">Uncharacterized protein</fullName>
    </submittedName>
</protein>
<keyword evidence="2" id="KW-1185">Reference proteome</keyword>
<dbReference type="Proteomes" id="UP001565474">
    <property type="component" value="Unassembled WGS sequence"/>
</dbReference>
<gene>
    <name evidence="1" type="ORF">ABH992_004545</name>
</gene>
<reference evidence="1 2" key="1">
    <citation type="submission" date="2024-07" db="EMBL/GenBank/DDBJ databases">
        <title>Genomic Encyclopedia of Type Strains, Phase V (KMG-V): Genome sequencing to study the core and pangenomes of soil and plant-associated prokaryotes.</title>
        <authorList>
            <person name="Whitman W."/>
        </authorList>
    </citation>
    <scope>NUCLEOTIDE SEQUENCE [LARGE SCALE GENOMIC DNA]</scope>
    <source>
        <strain evidence="1 2">USDA 222</strain>
    </source>
</reference>